<dbReference type="EC" id="3.1.3.-" evidence="1"/>
<keyword evidence="1" id="KW-0378">Hydrolase</keyword>
<reference evidence="1 2" key="1">
    <citation type="submission" date="2023-09" db="EMBL/GenBank/DDBJ databases">
        <authorList>
            <person name="Rey-Velasco X."/>
        </authorList>
    </citation>
    <scope>NUCLEOTIDE SEQUENCE [LARGE SCALE GENOMIC DNA]</scope>
    <source>
        <strain evidence="1 2">F225</strain>
    </source>
</reference>
<evidence type="ECO:0000313" key="2">
    <source>
        <dbReference type="Proteomes" id="UP001253848"/>
    </source>
</evidence>
<sequence length="193" mass="22867">MNPENNSTREIHYYDLDGTLSTMNSTFDFITMYLKKRKKFFRLYITKTIMVNLMLTKNYHPYKSRYLMISMLFRGLKRTDLEAFFEEHYKDIFLQSLTPLGKKIIFINNENNILITGCTEIPALLIGEIFGFKQIISTTFNYNGDRIKGIKQDTYGNLKINFVNESTSRKVYYTDDLKSEQDLIKFMDEIIEV</sequence>
<name>A0ABU3DQR4_9FLAO</name>
<protein>
    <submittedName>
        <fullName evidence="1">HAD family hydrolase</fullName>
        <ecNumber evidence="1">3.1.3.-</ecNumber>
    </submittedName>
</protein>
<accession>A0ABU3DQR4</accession>
<dbReference type="Gene3D" id="3.40.50.1000">
    <property type="entry name" value="HAD superfamily/HAD-like"/>
    <property type="match status" value="1"/>
</dbReference>
<dbReference type="Gene3D" id="1.20.1440.100">
    <property type="entry name" value="SG protein - dephosphorylation function"/>
    <property type="match status" value="1"/>
</dbReference>
<dbReference type="InterPro" id="IPR023214">
    <property type="entry name" value="HAD_sf"/>
</dbReference>
<dbReference type="RefSeq" id="WP_311499452.1">
    <property type="nucleotide sequence ID" value="NZ_JAVRHN010000004.1"/>
</dbReference>
<comment type="caution">
    <text evidence="1">The sequence shown here is derived from an EMBL/GenBank/DDBJ whole genome shotgun (WGS) entry which is preliminary data.</text>
</comment>
<dbReference type="GO" id="GO:0016787">
    <property type="term" value="F:hydrolase activity"/>
    <property type="evidence" value="ECO:0007669"/>
    <property type="project" value="UniProtKB-KW"/>
</dbReference>
<dbReference type="Pfam" id="PF12710">
    <property type="entry name" value="HAD"/>
    <property type="match status" value="1"/>
</dbReference>
<organism evidence="1 2">
    <name type="scientific">Autumnicola psychrophila</name>
    <dbReference type="NCBI Taxonomy" id="3075592"/>
    <lineage>
        <taxon>Bacteria</taxon>
        <taxon>Pseudomonadati</taxon>
        <taxon>Bacteroidota</taxon>
        <taxon>Flavobacteriia</taxon>
        <taxon>Flavobacteriales</taxon>
        <taxon>Flavobacteriaceae</taxon>
        <taxon>Autumnicola</taxon>
    </lineage>
</organism>
<dbReference type="EMBL" id="JAVRHN010000004">
    <property type="protein sequence ID" value="MDT0686049.1"/>
    <property type="molecule type" value="Genomic_DNA"/>
</dbReference>
<gene>
    <name evidence="1" type="ORF">RM541_06715</name>
</gene>
<dbReference type="Proteomes" id="UP001253848">
    <property type="component" value="Unassembled WGS sequence"/>
</dbReference>
<proteinExistence type="predicted"/>
<keyword evidence="2" id="KW-1185">Reference proteome</keyword>
<evidence type="ECO:0000313" key="1">
    <source>
        <dbReference type="EMBL" id="MDT0686049.1"/>
    </source>
</evidence>